<keyword evidence="8" id="KW-0694">RNA-binding</keyword>
<keyword evidence="11" id="KW-1185">Reference proteome</keyword>
<dbReference type="InterPro" id="IPR050180">
    <property type="entry name" value="RNR_Ribonuclease"/>
</dbReference>
<evidence type="ECO:0000256" key="2">
    <source>
        <dbReference type="ARBA" id="ARBA00022490"/>
    </source>
</evidence>
<dbReference type="Gene3D" id="2.40.50.700">
    <property type="match status" value="1"/>
</dbReference>
<evidence type="ECO:0000256" key="7">
    <source>
        <dbReference type="ARBA" id="ARBA00022842"/>
    </source>
</evidence>
<dbReference type="AlphaFoldDB" id="A0A4Z2DZP0"/>
<evidence type="ECO:0000256" key="3">
    <source>
        <dbReference type="ARBA" id="ARBA00022722"/>
    </source>
</evidence>
<organism evidence="10 11">
    <name type="scientific">Liparis tanakae</name>
    <name type="common">Tanaka's snailfish</name>
    <dbReference type="NCBI Taxonomy" id="230148"/>
    <lineage>
        <taxon>Eukaryota</taxon>
        <taxon>Metazoa</taxon>
        <taxon>Chordata</taxon>
        <taxon>Craniata</taxon>
        <taxon>Vertebrata</taxon>
        <taxon>Euteleostomi</taxon>
        <taxon>Actinopterygii</taxon>
        <taxon>Neopterygii</taxon>
        <taxon>Teleostei</taxon>
        <taxon>Neoteleostei</taxon>
        <taxon>Acanthomorphata</taxon>
        <taxon>Eupercaria</taxon>
        <taxon>Perciformes</taxon>
        <taxon>Cottioidei</taxon>
        <taxon>Cottales</taxon>
        <taxon>Liparidae</taxon>
        <taxon>Liparis</taxon>
    </lineage>
</organism>
<name>A0A4Z2DZP0_9TELE</name>
<keyword evidence="5" id="KW-0378">Hydrolase</keyword>
<dbReference type="InterPro" id="IPR012340">
    <property type="entry name" value="NA-bd_OB-fold"/>
</dbReference>
<comment type="subcellular location">
    <subcellularLocation>
        <location evidence="1">Cytoplasm</location>
    </subcellularLocation>
</comment>
<evidence type="ECO:0000313" key="11">
    <source>
        <dbReference type="Proteomes" id="UP000314294"/>
    </source>
</evidence>
<evidence type="ECO:0000256" key="8">
    <source>
        <dbReference type="ARBA" id="ARBA00022884"/>
    </source>
</evidence>
<feature type="domain" description="CSD2" evidence="9">
    <location>
        <begin position="3"/>
        <end position="79"/>
    </location>
</feature>
<comment type="caution">
    <text evidence="10">The sequence shown here is derived from an EMBL/GenBank/DDBJ whole genome shotgun (WGS) entry which is preliminary data.</text>
</comment>
<dbReference type="GO" id="GO:0000175">
    <property type="term" value="F:3'-5'-RNA exonuclease activity"/>
    <property type="evidence" value="ECO:0007669"/>
    <property type="project" value="TreeGrafter"/>
</dbReference>
<sequence length="113" mass="12865">MPFATFTPVDHRVPRINVQLADCPQDFRFRPGDYDNILFICRITNWKADSNFAEGQLSKTLGQAGEIEPETEGILIEHGVDFSEFSDAVLDCLPKNLPWTIPADEITKRKDLR</sequence>
<evidence type="ECO:0000256" key="4">
    <source>
        <dbReference type="ARBA" id="ARBA00022723"/>
    </source>
</evidence>
<evidence type="ECO:0000256" key="6">
    <source>
        <dbReference type="ARBA" id="ARBA00022839"/>
    </source>
</evidence>
<dbReference type="PANTHER" id="PTHR23355:SF9">
    <property type="entry name" value="DIS3-LIKE EXONUCLEASE 2"/>
    <property type="match status" value="1"/>
</dbReference>
<dbReference type="SUPFAM" id="SSF50249">
    <property type="entry name" value="Nucleic acid-binding proteins"/>
    <property type="match status" value="1"/>
</dbReference>
<keyword evidence="3" id="KW-0540">Nuclease</keyword>
<keyword evidence="6 10" id="KW-0269">Exonuclease</keyword>
<gene>
    <name evidence="10" type="primary">Dis3l2_0</name>
    <name evidence="10" type="ORF">EYF80_068276</name>
</gene>
<evidence type="ECO:0000313" key="10">
    <source>
        <dbReference type="EMBL" id="TNN21612.1"/>
    </source>
</evidence>
<keyword evidence="7" id="KW-0460">Magnesium</keyword>
<evidence type="ECO:0000256" key="1">
    <source>
        <dbReference type="ARBA" id="ARBA00004496"/>
    </source>
</evidence>
<proteinExistence type="predicted"/>
<dbReference type="Pfam" id="PF17849">
    <property type="entry name" value="OB_Dis3"/>
    <property type="match status" value="1"/>
</dbReference>
<reference evidence="10 11" key="1">
    <citation type="submission" date="2019-03" db="EMBL/GenBank/DDBJ databases">
        <title>First draft genome of Liparis tanakae, snailfish: a comprehensive survey of snailfish specific genes.</title>
        <authorList>
            <person name="Kim W."/>
            <person name="Song I."/>
            <person name="Jeong J.-H."/>
            <person name="Kim D."/>
            <person name="Kim S."/>
            <person name="Ryu S."/>
            <person name="Song J.Y."/>
            <person name="Lee S.K."/>
        </authorList>
    </citation>
    <scope>NUCLEOTIDE SEQUENCE [LARGE SCALE GENOMIC DNA]</scope>
    <source>
        <tissue evidence="10">Muscle</tissue>
    </source>
</reference>
<dbReference type="GO" id="GO:0000932">
    <property type="term" value="C:P-body"/>
    <property type="evidence" value="ECO:0007669"/>
    <property type="project" value="TreeGrafter"/>
</dbReference>
<dbReference type="InterPro" id="IPR041505">
    <property type="entry name" value="Dis3_CSD2"/>
</dbReference>
<dbReference type="Proteomes" id="UP000314294">
    <property type="component" value="Unassembled WGS sequence"/>
</dbReference>
<evidence type="ECO:0000259" key="9">
    <source>
        <dbReference type="Pfam" id="PF17849"/>
    </source>
</evidence>
<evidence type="ECO:0000256" key="5">
    <source>
        <dbReference type="ARBA" id="ARBA00022801"/>
    </source>
</evidence>
<protein>
    <submittedName>
        <fullName evidence="10">DIS3-like exonuclease 2</fullName>
    </submittedName>
</protein>
<keyword evidence="2" id="KW-0963">Cytoplasm</keyword>
<dbReference type="GO" id="GO:0010587">
    <property type="term" value="P:miRNA catabolic process"/>
    <property type="evidence" value="ECO:0007669"/>
    <property type="project" value="TreeGrafter"/>
</dbReference>
<dbReference type="GO" id="GO:0046872">
    <property type="term" value="F:metal ion binding"/>
    <property type="evidence" value="ECO:0007669"/>
    <property type="project" value="UniProtKB-KW"/>
</dbReference>
<dbReference type="GO" id="GO:0008266">
    <property type="term" value="F:poly(U) RNA binding"/>
    <property type="evidence" value="ECO:0007669"/>
    <property type="project" value="UniProtKB-ARBA"/>
</dbReference>
<dbReference type="EMBL" id="SRLO01026887">
    <property type="protein sequence ID" value="TNN21612.1"/>
    <property type="molecule type" value="Genomic_DNA"/>
</dbReference>
<accession>A0A4Z2DZP0</accession>
<dbReference type="PANTHER" id="PTHR23355">
    <property type="entry name" value="RIBONUCLEASE"/>
    <property type="match status" value="1"/>
</dbReference>
<dbReference type="GO" id="GO:0006402">
    <property type="term" value="P:mRNA catabolic process"/>
    <property type="evidence" value="ECO:0007669"/>
    <property type="project" value="TreeGrafter"/>
</dbReference>
<keyword evidence="4" id="KW-0479">Metal-binding</keyword>
<dbReference type="FunFam" id="2.40.50.700:FF:000003">
    <property type="entry name" value="DIS3-like exonuclease 2"/>
    <property type="match status" value="1"/>
</dbReference>
<dbReference type="OrthoDB" id="372421at2759"/>